<sequence>MADAIEIVAREARARIEAALPQLVEAVVPALVEAALRGDRVEDVATPTPTTQAQNPKADAKDRARRTLLQGLVATVLVGVTTALGTSLSSPDFAVFELASWSTAGTAAVTAALMAVVSYVQRLVLPPKGD</sequence>
<evidence type="ECO:0008006" key="4">
    <source>
        <dbReference type="Google" id="ProtNLM"/>
    </source>
</evidence>
<name>A0ABT7RM59_9NOCA</name>
<gene>
    <name evidence="2" type="ORF">QT969_10400</name>
</gene>
<keyword evidence="1" id="KW-0472">Membrane</keyword>
<keyword evidence="1" id="KW-1133">Transmembrane helix</keyword>
<dbReference type="EMBL" id="JAUBOF010000027">
    <property type="protein sequence ID" value="MDM7488701.1"/>
    <property type="molecule type" value="Genomic_DNA"/>
</dbReference>
<organism evidence="2 3">
    <name type="scientific">Rhodococcus indonesiensis</name>
    <dbReference type="NCBI Taxonomy" id="3055869"/>
    <lineage>
        <taxon>Bacteria</taxon>
        <taxon>Bacillati</taxon>
        <taxon>Actinomycetota</taxon>
        <taxon>Actinomycetes</taxon>
        <taxon>Mycobacteriales</taxon>
        <taxon>Nocardiaceae</taxon>
        <taxon>Rhodococcus</taxon>
    </lineage>
</organism>
<reference evidence="2 3" key="1">
    <citation type="submission" date="2023-06" db="EMBL/GenBank/DDBJ databases">
        <title>Rhodococcus indonesiensis sp. nov a new member of the Rhodococcus ruber lineage isolated from a sediment of neutral hot spring.</title>
        <authorList>
            <person name="Kusuma A.B."/>
            <person name="Fenylestari G."/>
            <person name="Ammar F."/>
            <person name="Nouioui I."/>
            <person name="Goodfellow M."/>
        </authorList>
    </citation>
    <scope>NUCLEOTIDE SEQUENCE [LARGE SCALE GENOMIC DNA]</scope>
    <source>
        <strain evidence="2 3">CSLK01-03</strain>
    </source>
</reference>
<evidence type="ECO:0000313" key="2">
    <source>
        <dbReference type="EMBL" id="MDM7488701.1"/>
    </source>
</evidence>
<feature type="transmembrane region" description="Helical" evidence="1">
    <location>
        <begin position="98"/>
        <end position="120"/>
    </location>
</feature>
<comment type="caution">
    <text evidence="2">The sequence shown here is derived from an EMBL/GenBank/DDBJ whole genome shotgun (WGS) entry which is preliminary data.</text>
</comment>
<keyword evidence="1" id="KW-0812">Transmembrane</keyword>
<protein>
    <recommendedName>
        <fullName evidence="4">Holin-X, holin superfamily III</fullName>
    </recommendedName>
</protein>
<evidence type="ECO:0000313" key="3">
    <source>
        <dbReference type="Proteomes" id="UP001233164"/>
    </source>
</evidence>
<evidence type="ECO:0000256" key="1">
    <source>
        <dbReference type="SAM" id="Phobius"/>
    </source>
</evidence>
<accession>A0ABT7RM59</accession>
<proteinExistence type="predicted"/>
<feature type="transmembrane region" description="Helical" evidence="1">
    <location>
        <begin position="67"/>
        <end position="86"/>
    </location>
</feature>
<keyword evidence="3" id="KW-1185">Reference proteome</keyword>
<dbReference type="RefSeq" id="WP_289378764.1">
    <property type="nucleotide sequence ID" value="NZ_JAUBOF010000027.1"/>
</dbReference>
<dbReference type="Proteomes" id="UP001233164">
    <property type="component" value="Unassembled WGS sequence"/>
</dbReference>